<comment type="subcellular location">
    <subcellularLocation>
        <location evidence="7">Cell inner membrane</location>
        <topology evidence="7">Multi-pass membrane protein</topology>
    </subcellularLocation>
    <subcellularLocation>
        <location evidence="1">Cell membrane</location>
        <topology evidence="1">Multi-pass membrane protein</topology>
    </subcellularLocation>
</comment>
<dbReference type="eggNOG" id="COG1285">
    <property type="taxonomic scope" value="Bacteria"/>
</dbReference>
<keyword evidence="4 7" id="KW-0812">Transmembrane</keyword>
<proteinExistence type="inferred from homology"/>
<evidence type="ECO:0000256" key="3">
    <source>
        <dbReference type="ARBA" id="ARBA00022475"/>
    </source>
</evidence>
<feature type="transmembrane region" description="Helical" evidence="7">
    <location>
        <begin position="84"/>
        <end position="102"/>
    </location>
</feature>
<keyword evidence="10" id="KW-1185">Reference proteome</keyword>
<protein>
    <recommendedName>
        <fullName evidence="7">Protein MgtC</fullName>
    </recommendedName>
</protein>
<dbReference type="InterPro" id="IPR003416">
    <property type="entry name" value="MgtC/SapB/SrpB/YhiD_fam"/>
</dbReference>
<dbReference type="PRINTS" id="PR01837">
    <property type="entry name" value="MGTCSAPBPROT"/>
</dbReference>
<evidence type="ECO:0000256" key="6">
    <source>
        <dbReference type="ARBA" id="ARBA00023136"/>
    </source>
</evidence>
<evidence type="ECO:0000256" key="2">
    <source>
        <dbReference type="ARBA" id="ARBA00009298"/>
    </source>
</evidence>
<evidence type="ECO:0000313" key="10">
    <source>
        <dbReference type="Proteomes" id="UP000008385"/>
    </source>
</evidence>
<accession>F5XXM0</accession>
<dbReference type="GO" id="GO:0005886">
    <property type="term" value="C:plasma membrane"/>
    <property type="evidence" value="ECO:0007669"/>
    <property type="project" value="UniProtKB-SubCell"/>
</dbReference>
<keyword evidence="7" id="KW-0997">Cell inner membrane</keyword>
<evidence type="ECO:0000256" key="4">
    <source>
        <dbReference type="ARBA" id="ARBA00022692"/>
    </source>
</evidence>
<dbReference type="KEGG" id="rta:Rta_07420"/>
<dbReference type="EMBL" id="CP000245">
    <property type="protein sequence ID" value="AEG91823.1"/>
    <property type="molecule type" value="Genomic_DNA"/>
</dbReference>
<evidence type="ECO:0000313" key="9">
    <source>
        <dbReference type="EMBL" id="AEG91823.1"/>
    </source>
</evidence>
<dbReference type="PANTHER" id="PTHR33778">
    <property type="entry name" value="PROTEIN MGTC"/>
    <property type="match status" value="1"/>
</dbReference>
<reference evidence="10" key="1">
    <citation type="submission" date="2006-01" db="EMBL/GenBank/DDBJ databases">
        <title>Genome of the cyst-dividing bacterium Ramlibacter tataouinensis.</title>
        <authorList>
            <person name="Barakat M."/>
            <person name="Ortet P."/>
            <person name="De Luca G."/>
            <person name="Jourlin-Castelli C."/>
            <person name="Ansaldi M."/>
            <person name="Py B."/>
            <person name="Fichant G."/>
            <person name="Coutinho P."/>
            <person name="Voulhoux R."/>
            <person name="Bastien O."/>
            <person name="Roy S."/>
            <person name="Marechal E."/>
            <person name="Henrissat B."/>
            <person name="Quentin Y."/>
            <person name="Noirot P."/>
            <person name="Filloux A."/>
            <person name="Mejean V."/>
            <person name="DuBow M."/>
            <person name="Barras F."/>
            <person name="Heulin T."/>
        </authorList>
    </citation>
    <scope>NUCLEOTIDE SEQUENCE [LARGE SCALE GENOMIC DNA]</scope>
    <source>
        <strain evidence="10">ATCC BAA-407 / DSM 14655 / LMG 21543 / TTB310</strain>
    </source>
</reference>
<dbReference type="OrthoDB" id="9811198at2"/>
<evidence type="ECO:0000256" key="1">
    <source>
        <dbReference type="ARBA" id="ARBA00004651"/>
    </source>
</evidence>
<evidence type="ECO:0000259" key="8">
    <source>
        <dbReference type="Pfam" id="PF02308"/>
    </source>
</evidence>
<feature type="transmembrane region" description="Helical" evidence="7">
    <location>
        <begin position="24"/>
        <end position="42"/>
    </location>
</feature>
<reference evidence="9 10" key="2">
    <citation type="journal article" date="2011" name="PLoS ONE">
        <title>The Cyst-Dividing Bacterium Ramlibacter tataouinensis TTB310 Genome Reveals a Well-Stocked Toolbox for Adaptation to a Desert Environment.</title>
        <authorList>
            <person name="De Luca G."/>
            <person name="Barakat M."/>
            <person name="Ortet P."/>
            <person name="Fochesato S."/>
            <person name="Jourlin-Castelli C."/>
            <person name="Ansaldi M."/>
            <person name="Py B."/>
            <person name="Fichant G."/>
            <person name="Coutinho P.M."/>
            <person name="Voulhoux R."/>
            <person name="Bastien O."/>
            <person name="Marechal E."/>
            <person name="Henrissat B."/>
            <person name="Quentin Y."/>
            <person name="Noirot P."/>
            <person name="Filloux A."/>
            <person name="Mejean V."/>
            <person name="Dubow M.S."/>
            <person name="Barras F."/>
            <person name="Barbe V."/>
            <person name="Weissenbach J."/>
            <person name="Mihalcescu I."/>
            <person name="Vermeglio A."/>
            <person name="Achouak W."/>
            <person name="Heulin T."/>
        </authorList>
    </citation>
    <scope>NUCLEOTIDE SEQUENCE [LARGE SCALE GENOMIC DNA]</scope>
    <source>
        <strain evidence="10">ATCC BAA-407 / DSM 14655 / LMG 21543 / TTB310</strain>
    </source>
</reference>
<organism evidence="9 10">
    <name type="scientific">Ramlibacter tataouinensis (strain ATCC BAA-407 / DSM 14655 / LMG 21543 / TTB310)</name>
    <dbReference type="NCBI Taxonomy" id="365046"/>
    <lineage>
        <taxon>Bacteria</taxon>
        <taxon>Pseudomonadati</taxon>
        <taxon>Pseudomonadota</taxon>
        <taxon>Betaproteobacteria</taxon>
        <taxon>Burkholderiales</taxon>
        <taxon>Comamonadaceae</taxon>
        <taxon>Ramlibacter</taxon>
    </lineage>
</organism>
<evidence type="ECO:0000256" key="5">
    <source>
        <dbReference type="ARBA" id="ARBA00022989"/>
    </source>
</evidence>
<dbReference type="InterPro" id="IPR049177">
    <property type="entry name" value="MgtC_SapB_SrpB_YhiD_N"/>
</dbReference>
<dbReference type="PATRIC" id="fig|365046.3.peg.761"/>
<dbReference type="Proteomes" id="UP000008385">
    <property type="component" value="Chromosome"/>
</dbReference>
<dbReference type="RefSeq" id="WP_013900056.1">
    <property type="nucleotide sequence ID" value="NC_015677.1"/>
</dbReference>
<feature type="transmembrane region" description="Helical" evidence="7">
    <location>
        <begin position="109"/>
        <end position="128"/>
    </location>
</feature>
<dbReference type="AlphaFoldDB" id="F5XXM0"/>
<keyword evidence="3" id="KW-1003">Cell membrane</keyword>
<sequence length="168" mass="17621">MDVGDRILATLAAEFSDFRDLEDITRIVLRLLLAALLGAMLGYEREHAGKAAGLRTHMLVSLGSALFVLAALQSGIEPGDLSRVIQGVVAGIGFLCAGAILKSAQDDQVRGLTTAAGLWMTSAIGMTAGLGREAIAVFSALLALGVLMSEKPVRRLMGKDEGPRKTDD</sequence>
<dbReference type="STRING" id="365046.Rta_07420"/>
<dbReference type="HOGENOM" id="CLU_079292_1_1_4"/>
<dbReference type="PANTHER" id="PTHR33778:SF1">
    <property type="entry name" value="MAGNESIUM TRANSPORTER YHID-RELATED"/>
    <property type="match status" value="1"/>
</dbReference>
<name>F5XXM0_RAMTT</name>
<keyword evidence="6 7" id="KW-0472">Membrane</keyword>
<feature type="transmembrane region" description="Helical" evidence="7">
    <location>
        <begin position="54"/>
        <end position="72"/>
    </location>
</feature>
<gene>
    <name evidence="9" type="ordered locus">Rta_07420</name>
</gene>
<dbReference type="Pfam" id="PF02308">
    <property type="entry name" value="MgtC"/>
    <property type="match status" value="1"/>
</dbReference>
<comment type="similarity">
    <text evidence="2 7">Belongs to the MgtC/SapB family.</text>
</comment>
<evidence type="ECO:0000256" key="7">
    <source>
        <dbReference type="RuleBase" id="RU365041"/>
    </source>
</evidence>
<feature type="domain" description="MgtC/SapB/SrpB/YhiD N-terminal" evidence="8">
    <location>
        <begin position="31"/>
        <end position="155"/>
    </location>
</feature>
<keyword evidence="5 7" id="KW-1133">Transmembrane helix</keyword>